<dbReference type="GO" id="GO:0009164">
    <property type="term" value="P:nucleoside catabolic process"/>
    <property type="evidence" value="ECO:0007669"/>
    <property type="project" value="InterPro"/>
</dbReference>
<evidence type="ECO:0000256" key="4">
    <source>
        <dbReference type="ARBA" id="ARBA00022801"/>
    </source>
</evidence>
<name>A0A318KMZ7_9FIRM</name>
<keyword evidence="3" id="KW-0028">Amino-acid biosynthesis</keyword>
<comment type="caution">
    <text evidence="7">The sequence shown here is derived from an EMBL/GenBank/DDBJ whole genome shotgun (WGS) entry which is preliminary data.</text>
</comment>
<dbReference type="InterPro" id="IPR000845">
    <property type="entry name" value="Nucleoside_phosphorylase_d"/>
</dbReference>
<comment type="pathway">
    <text evidence="1">Amino-acid biosynthesis; L-methionine biosynthesis via salvage pathway; S-methyl-5-thio-alpha-D-ribose 1-phosphate from S-methyl-5'-thioadenosine (hydrolase route): step 1/2.</text>
</comment>
<evidence type="ECO:0000256" key="1">
    <source>
        <dbReference type="ARBA" id="ARBA00004945"/>
    </source>
</evidence>
<proteinExistence type="predicted"/>
<evidence type="ECO:0000259" key="6">
    <source>
        <dbReference type="Pfam" id="PF01048"/>
    </source>
</evidence>
<dbReference type="OrthoDB" id="9792278at2"/>
<dbReference type="InterPro" id="IPR010049">
    <property type="entry name" value="MTA_SAH_Nsdase"/>
</dbReference>
<feature type="domain" description="Nucleoside phosphorylase" evidence="6">
    <location>
        <begin position="2"/>
        <end position="222"/>
    </location>
</feature>
<evidence type="ECO:0000256" key="2">
    <source>
        <dbReference type="ARBA" id="ARBA00011974"/>
    </source>
</evidence>
<dbReference type="GO" id="GO:0008930">
    <property type="term" value="F:methylthioadenosine nucleosidase activity"/>
    <property type="evidence" value="ECO:0007669"/>
    <property type="project" value="InterPro"/>
</dbReference>
<evidence type="ECO:0000313" key="7">
    <source>
        <dbReference type="EMBL" id="PXX79099.1"/>
    </source>
</evidence>
<keyword evidence="5" id="KW-0486">Methionine biosynthesis</keyword>
<protein>
    <recommendedName>
        <fullName evidence="2">adenosylhomocysteine nucleosidase</fullName>
        <ecNumber evidence="2">3.2.2.9</ecNumber>
    </recommendedName>
</protein>
<dbReference type="NCBIfam" id="NF004079">
    <property type="entry name" value="PRK05584.1"/>
    <property type="match status" value="1"/>
</dbReference>
<dbReference type="RefSeq" id="WP_022937587.1">
    <property type="nucleotide sequence ID" value="NZ_CABKRQ010000003.1"/>
</dbReference>
<sequence>MIGIIAAMQKEIDEMLLLCEHVQEKQVVHTTVYEAELAGKKVVLCLSGVGKVNAAIAATVLATRYPLKALLNIGTAGGLKASEHVLDVVISDRVVQHDFDTSGIDGESGYGLFYEADQHLLEIASQVLQNMAIPYHIGMVATGDQFIHEDHQIERILSRYPKSICAEMEAGGIAQAAAYYKLPFIVLRSLSDVAVNDDSPMDFLKYVSVASKRSAEFTKQIVAIL</sequence>
<dbReference type="SUPFAM" id="SSF53167">
    <property type="entry name" value="Purine and uridine phosphorylases"/>
    <property type="match status" value="1"/>
</dbReference>
<dbReference type="InterPro" id="IPR035994">
    <property type="entry name" value="Nucleoside_phosphorylase_sf"/>
</dbReference>
<dbReference type="AlphaFoldDB" id="A0A318KMZ7"/>
<dbReference type="EMBL" id="QJKH01000006">
    <property type="protein sequence ID" value="PXX79099.1"/>
    <property type="molecule type" value="Genomic_DNA"/>
</dbReference>
<dbReference type="UniPathway" id="UPA00904">
    <property type="reaction ID" value="UER00871"/>
</dbReference>
<keyword evidence="4" id="KW-0378">Hydrolase</keyword>
<dbReference type="GO" id="GO:0019509">
    <property type="term" value="P:L-methionine salvage from methylthioadenosine"/>
    <property type="evidence" value="ECO:0007669"/>
    <property type="project" value="UniProtKB-UniPathway"/>
</dbReference>
<organism evidence="7 8">
    <name type="scientific">Dielma fastidiosa</name>
    <dbReference type="NCBI Taxonomy" id="1034346"/>
    <lineage>
        <taxon>Bacteria</taxon>
        <taxon>Bacillati</taxon>
        <taxon>Bacillota</taxon>
        <taxon>Erysipelotrichia</taxon>
        <taxon>Erysipelotrichales</taxon>
        <taxon>Erysipelotrichaceae</taxon>
        <taxon>Dielma</taxon>
    </lineage>
</organism>
<dbReference type="NCBIfam" id="TIGR01704">
    <property type="entry name" value="MTA_SAH-Nsdase"/>
    <property type="match status" value="1"/>
</dbReference>
<evidence type="ECO:0000313" key="8">
    <source>
        <dbReference type="Proteomes" id="UP000247612"/>
    </source>
</evidence>
<dbReference type="STRING" id="1034346.GCA_000313565_01272"/>
<accession>A0A318KMZ7</accession>
<dbReference type="Proteomes" id="UP000247612">
    <property type="component" value="Unassembled WGS sequence"/>
</dbReference>
<reference evidence="7 8" key="1">
    <citation type="submission" date="2018-05" db="EMBL/GenBank/DDBJ databases">
        <title>Genomic Encyclopedia of Type Strains, Phase IV (KMG-IV): sequencing the most valuable type-strain genomes for metagenomic binning, comparative biology and taxonomic classification.</title>
        <authorList>
            <person name="Goeker M."/>
        </authorList>
    </citation>
    <scope>NUCLEOTIDE SEQUENCE [LARGE SCALE GENOMIC DNA]</scope>
    <source>
        <strain evidence="7 8">JC118</strain>
    </source>
</reference>
<evidence type="ECO:0000256" key="5">
    <source>
        <dbReference type="ARBA" id="ARBA00023167"/>
    </source>
</evidence>
<evidence type="ECO:0000256" key="3">
    <source>
        <dbReference type="ARBA" id="ARBA00022605"/>
    </source>
</evidence>
<dbReference type="PANTHER" id="PTHR46832:SF1">
    <property type="entry name" value="5'-METHYLTHIOADENOSINE_S-ADENOSYLHOMOCYSTEINE NUCLEOSIDASE"/>
    <property type="match status" value="1"/>
</dbReference>
<dbReference type="GO" id="GO:0019284">
    <property type="term" value="P:L-methionine salvage from S-adenosylmethionine"/>
    <property type="evidence" value="ECO:0007669"/>
    <property type="project" value="TreeGrafter"/>
</dbReference>
<dbReference type="Gene3D" id="3.40.50.1580">
    <property type="entry name" value="Nucleoside phosphorylase domain"/>
    <property type="match status" value="1"/>
</dbReference>
<dbReference type="EC" id="3.2.2.9" evidence="2"/>
<dbReference type="GO" id="GO:0005829">
    <property type="term" value="C:cytosol"/>
    <property type="evidence" value="ECO:0007669"/>
    <property type="project" value="TreeGrafter"/>
</dbReference>
<dbReference type="CDD" id="cd09008">
    <property type="entry name" value="MTAN"/>
    <property type="match status" value="1"/>
</dbReference>
<dbReference type="Pfam" id="PF01048">
    <property type="entry name" value="PNP_UDP_1"/>
    <property type="match status" value="1"/>
</dbReference>
<keyword evidence="8" id="KW-1185">Reference proteome</keyword>
<dbReference type="GO" id="GO:0008782">
    <property type="term" value="F:adenosylhomocysteine nucleosidase activity"/>
    <property type="evidence" value="ECO:0007669"/>
    <property type="project" value="UniProtKB-EC"/>
</dbReference>
<dbReference type="PANTHER" id="PTHR46832">
    <property type="entry name" value="5'-METHYLTHIOADENOSINE/S-ADENOSYLHOMOCYSTEINE NUCLEOSIDASE"/>
    <property type="match status" value="1"/>
</dbReference>
<gene>
    <name evidence="7" type="ORF">DES51_106218</name>
</gene>